<reference evidence="1 2" key="1">
    <citation type="submission" date="2016-01" db="EMBL/GenBank/DDBJ databases">
        <title>The new phylogeny of the genus Mycobacterium.</title>
        <authorList>
            <person name="Tarcisio F."/>
            <person name="Conor M."/>
            <person name="Antonella G."/>
            <person name="Elisabetta G."/>
            <person name="Giulia F.S."/>
            <person name="Sara T."/>
            <person name="Anna F."/>
            <person name="Clotilde B."/>
            <person name="Roberto B."/>
            <person name="Veronica D.S."/>
            <person name="Fabio R."/>
            <person name="Monica P."/>
            <person name="Olivier J."/>
            <person name="Enrico T."/>
            <person name="Nicola S."/>
        </authorList>
    </citation>
    <scope>NUCLEOTIDE SEQUENCE [LARGE SCALE GENOMIC DNA]</scope>
    <source>
        <strain evidence="1 2">ATCC 27353</strain>
    </source>
</reference>
<keyword evidence="2" id="KW-1185">Reference proteome</keyword>
<comment type="caution">
    <text evidence="1">The sequence shown here is derived from an EMBL/GenBank/DDBJ whole genome shotgun (WGS) entry which is preliminary data.</text>
</comment>
<evidence type="ECO:0000313" key="1">
    <source>
        <dbReference type="EMBL" id="ORV54689.1"/>
    </source>
</evidence>
<dbReference type="AlphaFoldDB" id="A0A1X1UDD0"/>
<proteinExistence type="predicted"/>
<name>A0A1X1UDD0_9MYCO</name>
<organism evidence="1 2">
    <name type="scientific">Mycolicibacter engbaekii</name>
    <dbReference type="NCBI Taxonomy" id="188915"/>
    <lineage>
        <taxon>Bacteria</taxon>
        <taxon>Bacillati</taxon>
        <taxon>Actinomycetota</taxon>
        <taxon>Actinomycetes</taxon>
        <taxon>Mycobacteriales</taxon>
        <taxon>Mycobacteriaceae</taxon>
        <taxon>Mycolicibacter</taxon>
    </lineage>
</organism>
<sequence>MFQFNADVRKALNQGSVQLGSLFDSLMEHDDAGLCVLLKSTLRQKHRDSVPFARPIKQILPLCSQLDPSPRRFSLFVSTPRYRPRSTRIDAIGLEAVSGVVDSPTDRLVFAPFLGSEFDAMVV</sequence>
<dbReference type="EMBL" id="LQOT01000001">
    <property type="protein sequence ID" value="ORV54689.1"/>
    <property type="molecule type" value="Genomic_DNA"/>
</dbReference>
<gene>
    <name evidence="1" type="ORF">AWC02_00025</name>
</gene>
<dbReference type="STRING" id="188915.AWC02_00025"/>
<dbReference type="Proteomes" id="UP000193465">
    <property type="component" value="Unassembled WGS sequence"/>
</dbReference>
<evidence type="ECO:0000313" key="2">
    <source>
        <dbReference type="Proteomes" id="UP000193465"/>
    </source>
</evidence>
<accession>A0A1X1UDD0</accession>
<protein>
    <submittedName>
        <fullName evidence="1">Uncharacterized protein</fullName>
    </submittedName>
</protein>